<evidence type="ECO:0000313" key="1">
    <source>
        <dbReference type="EMBL" id="KAK2665254.1"/>
    </source>
</evidence>
<accession>A0AAD9XSZ8</accession>
<reference evidence="1" key="1">
    <citation type="journal article" date="2023" name="Plant J.">
        <title>Genome sequences and population genomics provide insights into the demographic history, inbreeding, and mutation load of two 'living fossil' tree species of Dipteronia.</title>
        <authorList>
            <person name="Feng Y."/>
            <person name="Comes H.P."/>
            <person name="Chen J."/>
            <person name="Zhu S."/>
            <person name="Lu R."/>
            <person name="Zhang X."/>
            <person name="Li P."/>
            <person name="Qiu J."/>
            <person name="Olsen K.M."/>
            <person name="Qiu Y."/>
        </authorList>
    </citation>
    <scope>NUCLEOTIDE SEQUENCE</scope>
    <source>
        <strain evidence="1">KIB01</strain>
    </source>
</reference>
<dbReference type="Proteomes" id="UP001280121">
    <property type="component" value="Unassembled WGS sequence"/>
</dbReference>
<dbReference type="EMBL" id="JANJYI010000001">
    <property type="protein sequence ID" value="KAK2665254.1"/>
    <property type="molecule type" value="Genomic_DNA"/>
</dbReference>
<name>A0AAD9XSZ8_9ROSI</name>
<comment type="caution">
    <text evidence="1">The sequence shown here is derived from an EMBL/GenBank/DDBJ whole genome shotgun (WGS) entry which is preliminary data.</text>
</comment>
<proteinExistence type="predicted"/>
<organism evidence="1 2">
    <name type="scientific">Dipteronia dyeriana</name>
    <dbReference type="NCBI Taxonomy" id="168575"/>
    <lineage>
        <taxon>Eukaryota</taxon>
        <taxon>Viridiplantae</taxon>
        <taxon>Streptophyta</taxon>
        <taxon>Embryophyta</taxon>
        <taxon>Tracheophyta</taxon>
        <taxon>Spermatophyta</taxon>
        <taxon>Magnoliopsida</taxon>
        <taxon>eudicotyledons</taxon>
        <taxon>Gunneridae</taxon>
        <taxon>Pentapetalae</taxon>
        <taxon>rosids</taxon>
        <taxon>malvids</taxon>
        <taxon>Sapindales</taxon>
        <taxon>Sapindaceae</taxon>
        <taxon>Hippocastanoideae</taxon>
        <taxon>Acereae</taxon>
        <taxon>Dipteronia</taxon>
    </lineage>
</organism>
<gene>
    <name evidence="1" type="ORF">Ddye_003828</name>
</gene>
<sequence length="88" mass="10067">MGGLGIKNMKFMNQTVLAKAGWRLLSDNKGLWANLLLSKYYNNGNFDALNNRNARNAYSTWKCLIHGAKLLWRGMKWRMGDGESIGDW</sequence>
<keyword evidence="2" id="KW-1185">Reference proteome</keyword>
<evidence type="ECO:0000313" key="2">
    <source>
        <dbReference type="Proteomes" id="UP001280121"/>
    </source>
</evidence>
<dbReference type="AlphaFoldDB" id="A0AAD9XSZ8"/>
<protein>
    <submittedName>
        <fullName evidence="1">Uncharacterized protein</fullName>
    </submittedName>
</protein>